<dbReference type="EMBL" id="ML994632">
    <property type="protein sequence ID" value="KAF2185722.1"/>
    <property type="molecule type" value="Genomic_DNA"/>
</dbReference>
<proteinExistence type="predicted"/>
<organism evidence="1 2">
    <name type="scientific">Zopfia rhizophila CBS 207.26</name>
    <dbReference type="NCBI Taxonomy" id="1314779"/>
    <lineage>
        <taxon>Eukaryota</taxon>
        <taxon>Fungi</taxon>
        <taxon>Dikarya</taxon>
        <taxon>Ascomycota</taxon>
        <taxon>Pezizomycotina</taxon>
        <taxon>Dothideomycetes</taxon>
        <taxon>Dothideomycetes incertae sedis</taxon>
        <taxon>Zopfiaceae</taxon>
        <taxon>Zopfia</taxon>
    </lineage>
</organism>
<name>A0A6A6E4P8_9PEZI</name>
<reference evidence="1" key="1">
    <citation type="journal article" date="2020" name="Stud. Mycol.">
        <title>101 Dothideomycetes genomes: a test case for predicting lifestyles and emergence of pathogens.</title>
        <authorList>
            <person name="Haridas S."/>
            <person name="Albert R."/>
            <person name="Binder M."/>
            <person name="Bloem J."/>
            <person name="Labutti K."/>
            <person name="Salamov A."/>
            <person name="Andreopoulos B."/>
            <person name="Baker S."/>
            <person name="Barry K."/>
            <person name="Bills G."/>
            <person name="Bluhm B."/>
            <person name="Cannon C."/>
            <person name="Castanera R."/>
            <person name="Culley D."/>
            <person name="Daum C."/>
            <person name="Ezra D."/>
            <person name="Gonzalez J."/>
            <person name="Henrissat B."/>
            <person name="Kuo A."/>
            <person name="Liang C."/>
            <person name="Lipzen A."/>
            <person name="Lutzoni F."/>
            <person name="Magnuson J."/>
            <person name="Mondo S."/>
            <person name="Nolan M."/>
            <person name="Ohm R."/>
            <person name="Pangilinan J."/>
            <person name="Park H.-J."/>
            <person name="Ramirez L."/>
            <person name="Alfaro M."/>
            <person name="Sun H."/>
            <person name="Tritt A."/>
            <person name="Yoshinaga Y."/>
            <person name="Zwiers L.-H."/>
            <person name="Turgeon B."/>
            <person name="Goodwin S."/>
            <person name="Spatafora J."/>
            <person name="Crous P."/>
            <person name="Grigoriev I."/>
        </authorList>
    </citation>
    <scope>NUCLEOTIDE SEQUENCE</scope>
    <source>
        <strain evidence="1">CBS 207.26</strain>
    </source>
</reference>
<sequence>MPVTEPVRISATDLDDLTKDLITEDLNQTWHFQREAEFRDKQKLIWTTTDSHRVVLSDDRGRVDSKVKELCNKPTAFYWLQSAQKGAPDAPEKTHTPGIVFAAIYEEWRRCYDNPNIEFGHFLANPVRVTPTGPSTLQEVVNTHASLCSQANDLSLALEHYSIHPLYPAIVMVCDRLDGEIELQSDGYISLRKVAQKQSVLVVLTGSNGGLPISLENLAAFALPIERTDVIGLDVVRVPLEIAVKFFIRLEIQFQDREAKDCHIIDESLCRHRCPKGYDRNVCYSPDEWVHAMQTAAEKYGYGSMRDTQESVLRVRARLSGRRADFEFEHEPFGHRWKP</sequence>
<evidence type="ECO:0000313" key="1">
    <source>
        <dbReference type="EMBL" id="KAF2185722.1"/>
    </source>
</evidence>
<accession>A0A6A6E4P8</accession>
<dbReference type="Proteomes" id="UP000800200">
    <property type="component" value="Unassembled WGS sequence"/>
</dbReference>
<dbReference type="AlphaFoldDB" id="A0A6A6E4P8"/>
<evidence type="ECO:0000313" key="2">
    <source>
        <dbReference type="Proteomes" id="UP000800200"/>
    </source>
</evidence>
<dbReference type="OrthoDB" id="5235440at2759"/>
<protein>
    <submittedName>
        <fullName evidence="1">Uncharacterized protein</fullName>
    </submittedName>
</protein>
<gene>
    <name evidence="1" type="ORF">K469DRAFT_575322</name>
</gene>
<keyword evidence="2" id="KW-1185">Reference proteome</keyword>